<dbReference type="Proteomes" id="UP000797356">
    <property type="component" value="Chromosome 6"/>
</dbReference>
<evidence type="ECO:0000313" key="1">
    <source>
        <dbReference type="EMBL" id="KAG1347632.1"/>
    </source>
</evidence>
<organism evidence="1 2">
    <name type="scientific">Cocos nucifera</name>
    <name type="common">Coconut palm</name>
    <dbReference type="NCBI Taxonomy" id="13894"/>
    <lineage>
        <taxon>Eukaryota</taxon>
        <taxon>Viridiplantae</taxon>
        <taxon>Streptophyta</taxon>
        <taxon>Embryophyta</taxon>
        <taxon>Tracheophyta</taxon>
        <taxon>Spermatophyta</taxon>
        <taxon>Magnoliopsida</taxon>
        <taxon>Liliopsida</taxon>
        <taxon>Arecaceae</taxon>
        <taxon>Arecoideae</taxon>
        <taxon>Cocoseae</taxon>
        <taxon>Attaleinae</taxon>
        <taxon>Cocos</taxon>
    </lineage>
</organism>
<reference evidence="1" key="2">
    <citation type="submission" date="2019-07" db="EMBL/GenBank/DDBJ databases">
        <authorList>
            <person name="Yang Y."/>
            <person name="Bocs S."/>
            <person name="Baudouin L."/>
        </authorList>
    </citation>
    <scope>NUCLEOTIDE SEQUENCE</scope>
    <source>
        <tissue evidence="1">Spear leaf of Hainan Tall coconut</tissue>
    </source>
</reference>
<dbReference type="OrthoDB" id="1939758at2759"/>
<proteinExistence type="predicted"/>
<dbReference type="AlphaFoldDB" id="A0A8K0N416"/>
<evidence type="ECO:0000313" key="2">
    <source>
        <dbReference type="Proteomes" id="UP000797356"/>
    </source>
</evidence>
<reference evidence="1" key="1">
    <citation type="journal article" date="2017" name="Gigascience">
        <title>The genome draft of coconut (Cocos nucifera).</title>
        <authorList>
            <person name="Xiao Y."/>
            <person name="Xu P."/>
            <person name="Fan H."/>
            <person name="Baudouin L."/>
            <person name="Xia W."/>
            <person name="Bocs S."/>
            <person name="Xu J."/>
            <person name="Li Q."/>
            <person name="Guo A."/>
            <person name="Zhou L."/>
            <person name="Li J."/>
            <person name="Wu Y."/>
            <person name="Ma Z."/>
            <person name="Armero A."/>
            <person name="Issali A.E."/>
            <person name="Liu N."/>
            <person name="Peng M."/>
            <person name="Yang Y."/>
        </authorList>
    </citation>
    <scope>NUCLEOTIDE SEQUENCE</scope>
    <source>
        <tissue evidence="1">Spear leaf of Hainan Tall coconut</tissue>
    </source>
</reference>
<dbReference type="PANTHER" id="PTHR37261:SF1">
    <property type="entry name" value="40S RIBOSOMAL PROTEIN S27"/>
    <property type="match status" value="1"/>
</dbReference>
<dbReference type="EMBL" id="CM017877">
    <property type="protein sequence ID" value="KAG1347632.1"/>
    <property type="molecule type" value="Genomic_DNA"/>
</dbReference>
<comment type="caution">
    <text evidence="1">The sequence shown here is derived from an EMBL/GenBank/DDBJ whole genome shotgun (WGS) entry which is preliminary data.</text>
</comment>
<protein>
    <submittedName>
        <fullName evidence="1">Uncharacterized protein</fullName>
    </submittedName>
</protein>
<dbReference type="PANTHER" id="PTHR37261">
    <property type="entry name" value="40S RIBOSOMAL PROTEIN S27"/>
    <property type="match status" value="1"/>
</dbReference>
<name>A0A8K0N416_COCNU</name>
<accession>A0A8K0N416</accession>
<sequence>MEAGMAGEESSGSWSSSTNWIAAEGSLRDSISFETSDEEAPTLTSSGVLLVQPPSDDPPPCEVTISFREKHEIHRVYVRSTAQVYEIYYAADQQNKHKEYLCRVSCDPAARELMPPISSEGAIAECQNGNDETLEKHEKLATSDGNNSVEDGWVEVKVPDLPQQNDQANALSKKVNGNSSATFQIHHGARAMVFSDTPYLSLTLRLLSLQTKTCIHVEGIYVYANRVDSPNANPPVSIEGNLGENPLPAMLVPSFLQLSKSGTSRIEDKYFSVDTGVQRHQQCLDKAAGQSSLDMHGTGLQEAICSMKEQNSELLQEETMVESEIIQLGSGQKMTDQADQDVGPVQEQTEVKPEDVQLGSSQKVIDQADQELGPVQNQTELEPENVRLRSGLKVTDQADQDVGPVQEQSGVRPENMQFGSSQKITDMDQVPTHVVGENNPAYGRVEKVLDELVSRMGRIEAFCSRFEENMMKPLSCIEMRLQRIEQQFDVFARGIQSSERNPCSRISALESSFDKSDSDNKGCNTSFTKGMDTVSTDSSFPANDVALSMSISKMFPSLAVKAPKFHNEDDFSSSPSDGATSVPESNIMRPGLVVKAPVFLNEEEECTNTEDTLDSSVKDHPKDKTSLCIDGAFASVLAAFLTSTTVKSPKPSPDVMEEPCGFSVGNNNDIDSTPVGISSEGSDKLFNKIGLEKNGGGTSDLVKDTNFGRLLSSADVVIAPETSLNESDLKDKGCDSSDAARGVAAFDDLLLLADKTSSSVSVPHVSGLIVTAPEFPIEEVNLIDCGNASDSEVENFLEDQESVSTAGKSTLALGRFLSLWNVKSSRNSTLLGATLNLFNGDNYELASSSFEIPCEGIERVGIKNHGKDMIDKVDLDQIFNLLPPDRGLEQREPVKLRHQNGSTEPTIEGSTTHCVAFEDGIEQKDHGVKWYGSNSTESTAADKGYFMQKAFDCMHFQSNGGIHNYWQDGSCLDDSDAEEAGHASHSLNQLGRGWTENCSSDSSFDENLVKSSVQIDWSDESSTDSIGGSFTVDQHGGQVAANCRSSQAFVDDFSEGVGLKSADFKHEKSLAELLWPLDLMPDREDHAVDVKFVPAGGWGTGLALEALLGGTCNAEVQVSTAENADDGNFVAAYLVEMEDASVRNEACLWDAELQGEISNQQPFSSLI</sequence>
<keyword evidence="2" id="KW-1185">Reference proteome</keyword>
<gene>
    <name evidence="1" type="ORF">COCNU_06G014610</name>
</gene>